<name>A0A517Y2A8_9BACT</name>
<accession>A0A517Y2A8</accession>
<sequence length="64" mass="6990">MPPRPCRRNANGLPASGKPGWSRVIAVVRWSPRTDGGISRPCISASFGFGSNRSVWLGPPDWNR</sequence>
<evidence type="ECO:0000313" key="1">
    <source>
        <dbReference type="EMBL" id="QDU23901.1"/>
    </source>
</evidence>
<gene>
    <name evidence="1" type="ORF">ETAA1_59110</name>
</gene>
<proteinExistence type="predicted"/>
<keyword evidence="2" id="KW-1185">Reference proteome</keyword>
<dbReference type="Proteomes" id="UP000319576">
    <property type="component" value="Chromosome"/>
</dbReference>
<dbReference type="KEGG" id="uli:ETAA1_59110"/>
<organism evidence="1 2">
    <name type="scientific">Urbifossiella limnaea</name>
    <dbReference type="NCBI Taxonomy" id="2528023"/>
    <lineage>
        <taxon>Bacteria</taxon>
        <taxon>Pseudomonadati</taxon>
        <taxon>Planctomycetota</taxon>
        <taxon>Planctomycetia</taxon>
        <taxon>Gemmatales</taxon>
        <taxon>Gemmataceae</taxon>
        <taxon>Urbifossiella</taxon>
    </lineage>
</organism>
<dbReference type="AlphaFoldDB" id="A0A517Y2A8"/>
<dbReference type="EMBL" id="CP036273">
    <property type="protein sequence ID" value="QDU23901.1"/>
    <property type="molecule type" value="Genomic_DNA"/>
</dbReference>
<reference evidence="1 2" key="1">
    <citation type="submission" date="2019-02" db="EMBL/GenBank/DDBJ databases">
        <title>Deep-cultivation of Planctomycetes and their phenomic and genomic characterization uncovers novel biology.</title>
        <authorList>
            <person name="Wiegand S."/>
            <person name="Jogler M."/>
            <person name="Boedeker C."/>
            <person name="Pinto D."/>
            <person name="Vollmers J."/>
            <person name="Rivas-Marin E."/>
            <person name="Kohn T."/>
            <person name="Peeters S.H."/>
            <person name="Heuer A."/>
            <person name="Rast P."/>
            <person name="Oberbeckmann S."/>
            <person name="Bunk B."/>
            <person name="Jeske O."/>
            <person name="Meyerdierks A."/>
            <person name="Storesund J.E."/>
            <person name="Kallscheuer N."/>
            <person name="Luecker S."/>
            <person name="Lage O.M."/>
            <person name="Pohl T."/>
            <person name="Merkel B.J."/>
            <person name="Hornburger P."/>
            <person name="Mueller R.-W."/>
            <person name="Bruemmer F."/>
            <person name="Labrenz M."/>
            <person name="Spormann A.M."/>
            <person name="Op den Camp H."/>
            <person name="Overmann J."/>
            <person name="Amann R."/>
            <person name="Jetten M.S.M."/>
            <person name="Mascher T."/>
            <person name="Medema M.H."/>
            <person name="Devos D.P."/>
            <person name="Kaster A.-K."/>
            <person name="Ovreas L."/>
            <person name="Rohde M."/>
            <person name="Galperin M.Y."/>
            <person name="Jogler C."/>
        </authorList>
    </citation>
    <scope>NUCLEOTIDE SEQUENCE [LARGE SCALE GENOMIC DNA]</scope>
    <source>
        <strain evidence="1 2">ETA_A1</strain>
    </source>
</reference>
<protein>
    <submittedName>
        <fullName evidence="1">Uncharacterized protein</fullName>
    </submittedName>
</protein>
<evidence type="ECO:0000313" key="2">
    <source>
        <dbReference type="Proteomes" id="UP000319576"/>
    </source>
</evidence>